<dbReference type="EMBL" id="BAAASJ010000005">
    <property type="protein sequence ID" value="GAA2622008.1"/>
    <property type="molecule type" value="Genomic_DNA"/>
</dbReference>
<evidence type="ECO:0000313" key="2">
    <source>
        <dbReference type="EMBL" id="GAA2622008.1"/>
    </source>
</evidence>
<organism evidence="2 3">
    <name type="scientific">Streptomyces vastus</name>
    <dbReference type="NCBI Taxonomy" id="285451"/>
    <lineage>
        <taxon>Bacteria</taxon>
        <taxon>Bacillati</taxon>
        <taxon>Actinomycetota</taxon>
        <taxon>Actinomycetes</taxon>
        <taxon>Kitasatosporales</taxon>
        <taxon>Streptomycetaceae</taxon>
        <taxon>Streptomyces</taxon>
    </lineage>
</organism>
<feature type="region of interest" description="Disordered" evidence="1">
    <location>
        <begin position="21"/>
        <end position="57"/>
    </location>
</feature>
<dbReference type="Pfam" id="PF00353">
    <property type="entry name" value="HemolysinCabind"/>
    <property type="match status" value="1"/>
</dbReference>
<evidence type="ECO:0008006" key="4">
    <source>
        <dbReference type="Google" id="ProtNLM"/>
    </source>
</evidence>
<accession>A0ABP6CRD9</accession>
<keyword evidence="3" id="KW-1185">Reference proteome</keyword>
<evidence type="ECO:0000256" key="1">
    <source>
        <dbReference type="SAM" id="MobiDB-lite"/>
    </source>
</evidence>
<sequence>MGWAWIGAKWRWGFRSCRVGRPPMNGASTDTGDDELYGGAGTDTLSGGAGRNIVVQD</sequence>
<proteinExistence type="predicted"/>
<name>A0ABP6CRD9_9ACTN</name>
<dbReference type="InterPro" id="IPR001343">
    <property type="entry name" value="Hemolysn_Ca-bd"/>
</dbReference>
<dbReference type="Gene3D" id="2.150.10.10">
    <property type="entry name" value="Serralysin-like metalloprotease, C-terminal"/>
    <property type="match status" value="1"/>
</dbReference>
<dbReference type="Proteomes" id="UP001500151">
    <property type="component" value="Unassembled WGS sequence"/>
</dbReference>
<reference evidence="3" key="1">
    <citation type="journal article" date="2019" name="Int. J. Syst. Evol. Microbiol.">
        <title>The Global Catalogue of Microorganisms (GCM) 10K type strain sequencing project: providing services to taxonomists for standard genome sequencing and annotation.</title>
        <authorList>
            <consortium name="The Broad Institute Genomics Platform"/>
            <consortium name="The Broad Institute Genome Sequencing Center for Infectious Disease"/>
            <person name="Wu L."/>
            <person name="Ma J."/>
        </authorList>
    </citation>
    <scope>NUCLEOTIDE SEQUENCE [LARGE SCALE GENOMIC DNA]</scope>
    <source>
        <strain evidence="3">JCM 4524</strain>
    </source>
</reference>
<dbReference type="InterPro" id="IPR011049">
    <property type="entry name" value="Serralysin-like_metalloprot_C"/>
</dbReference>
<dbReference type="SUPFAM" id="SSF51120">
    <property type="entry name" value="beta-Roll"/>
    <property type="match status" value="1"/>
</dbReference>
<comment type="caution">
    <text evidence="2">The sequence shown here is derived from an EMBL/GenBank/DDBJ whole genome shotgun (WGS) entry which is preliminary data.</text>
</comment>
<gene>
    <name evidence="2" type="ORF">GCM10010307_06180</name>
</gene>
<evidence type="ECO:0000313" key="3">
    <source>
        <dbReference type="Proteomes" id="UP001500151"/>
    </source>
</evidence>
<protein>
    <recommendedName>
        <fullName evidence="4">Calcium-binding protein</fullName>
    </recommendedName>
</protein>